<dbReference type="EMBL" id="FN596748">
    <property type="protein sequence ID" value="CCB62130.1"/>
    <property type="molecule type" value="Genomic_DNA"/>
</dbReference>
<accession>F6I5B2</accession>
<proteinExistence type="predicted"/>
<reference evidence="2" key="1">
    <citation type="journal article" date="2007" name="Nature">
        <title>The grapevine genome sequence suggests ancestral hexaploidization in major angiosperm phyla.</title>
        <authorList>
            <consortium name="The French-Italian Public Consortium for Grapevine Genome Characterization."/>
            <person name="Jaillon O."/>
            <person name="Aury J.-M."/>
            <person name="Noel B."/>
            <person name="Policriti A."/>
            <person name="Clepet C."/>
            <person name="Casagrande A."/>
            <person name="Choisne N."/>
            <person name="Aubourg S."/>
            <person name="Vitulo N."/>
            <person name="Jubin C."/>
            <person name="Vezzi A."/>
            <person name="Legeai F."/>
            <person name="Hugueney P."/>
            <person name="Dasilva C."/>
            <person name="Horner D."/>
            <person name="Mica E."/>
            <person name="Jublot D."/>
            <person name="Poulain J."/>
            <person name="Bruyere C."/>
            <person name="Billault A."/>
            <person name="Segurens B."/>
            <person name="Gouyvenoux M."/>
            <person name="Ugarte E."/>
            <person name="Cattonaro F."/>
            <person name="Anthouard V."/>
            <person name="Vico V."/>
            <person name="Del Fabbro C."/>
            <person name="Alaux M."/>
            <person name="Di Gaspero G."/>
            <person name="Dumas V."/>
            <person name="Felice N."/>
            <person name="Paillard S."/>
            <person name="Juman I."/>
            <person name="Moroldo M."/>
            <person name="Scalabrin S."/>
            <person name="Canaguier A."/>
            <person name="Le Clainche I."/>
            <person name="Malacrida G."/>
            <person name="Durand E."/>
            <person name="Pesole G."/>
            <person name="Laucou V."/>
            <person name="Chatelet P."/>
            <person name="Merdinoglu D."/>
            <person name="Delledonne M."/>
            <person name="Pezzotti M."/>
            <person name="Lecharny A."/>
            <person name="Scarpelli C."/>
            <person name="Artiguenave F."/>
            <person name="Pe M.E."/>
            <person name="Valle G."/>
            <person name="Morgante M."/>
            <person name="Caboche M."/>
            <person name="Adam-Blondon A.-F."/>
            <person name="Weissenbach J."/>
            <person name="Quetier F."/>
            <person name="Wincker P."/>
        </authorList>
    </citation>
    <scope>NUCLEOTIDE SEQUENCE [LARGE SCALE GENOMIC DNA]</scope>
    <source>
        <strain evidence="2">cv. Pinot noir / PN40024</strain>
    </source>
</reference>
<dbReference type="HOGENOM" id="CLU_3369461_0_0_1"/>
<protein>
    <submittedName>
        <fullName evidence="1">Uncharacterized protein</fullName>
    </submittedName>
</protein>
<evidence type="ECO:0000313" key="1">
    <source>
        <dbReference type="EMBL" id="CCB62130.1"/>
    </source>
</evidence>
<dbReference type="AlphaFoldDB" id="F6I5B2"/>
<dbReference type="PaxDb" id="29760-VIT_15s0024g01800.t01"/>
<sequence>MAKLHSRGHHQWMTILSGQKHYHLIRNSHHHASRF</sequence>
<name>F6I5B2_VITVI</name>
<keyword evidence="2" id="KW-1185">Reference proteome</keyword>
<dbReference type="InParanoid" id="F6I5B2"/>
<organism evidence="1 2">
    <name type="scientific">Vitis vinifera</name>
    <name type="common">Grape</name>
    <dbReference type="NCBI Taxonomy" id="29760"/>
    <lineage>
        <taxon>Eukaryota</taxon>
        <taxon>Viridiplantae</taxon>
        <taxon>Streptophyta</taxon>
        <taxon>Embryophyta</taxon>
        <taxon>Tracheophyta</taxon>
        <taxon>Spermatophyta</taxon>
        <taxon>Magnoliopsida</taxon>
        <taxon>eudicotyledons</taxon>
        <taxon>Gunneridae</taxon>
        <taxon>Pentapetalae</taxon>
        <taxon>rosids</taxon>
        <taxon>Vitales</taxon>
        <taxon>Vitaceae</taxon>
        <taxon>Viteae</taxon>
        <taxon>Vitis</taxon>
    </lineage>
</organism>
<dbReference type="Proteomes" id="UP000009183">
    <property type="component" value="Chromosome 15"/>
</dbReference>
<gene>
    <name evidence="1" type="ordered locus">VIT_15s0024g01800</name>
</gene>
<evidence type="ECO:0000313" key="2">
    <source>
        <dbReference type="Proteomes" id="UP000009183"/>
    </source>
</evidence>